<keyword evidence="5" id="KW-0677">Repeat</keyword>
<dbReference type="SMART" id="SM01349">
    <property type="entry name" value="TOG"/>
    <property type="match status" value="1"/>
</dbReference>
<proteinExistence type="predicted"/>
<evidence type="ECO:0000259" key="8">
    <source>
        <dbReference type="SMART" id="SM01349"/>
    </source>
</evidence>
<dbReference type="InterPro" id="IPR057672">
    <property type="entry name" value="TPR_IPO4/5"/>
</dbReference>
<dbReference type="RefSeq" id="XP_020434898.1">
    <property type="nucleotide sequence ID" value="XM_020575378.1"/>
</dbReference>
<protein>
    <submittedName>
        <fullName evidence="9">Importin subunit beta-3</fullName>
    </submittedName>
</protein>
<dbReference type="OMA" id="PKRFVQE"/>
<dbReference type="Pfam" id="PF25780">
    <property type="entry name" value="TPR_IPO5"/>
    <property type="match status" value="1"/>
</dbReference>
<dbReference type="PANTHER" id="PTHR10527">
    <property type="entry name" value="IMPORTIN BETA"/>
    <property type="match status" value="1"/>
</dbReference>
<dbReference type="InterPro" id="IPR058584">
    <property type="entry name" value="IMB1_TNPO1-like_TPR"/>
</dbReference>
<dbReference type="Gene3D" id="1.25.10.10">
    <property type="entry name" value="Leucine-rich Repeat Variant"/>
    <property type="match status" value="1"/>
</dbReference>
<evidence type="ECO:0000256" key="3">
    <source>
        <dbReference type="ARBA" id="ARBA00022448"/>
    </source>
</evidence>
<comment type="subcellular location">
    <subcellularLocation>
        <location evidence="2">Cytoplasm</location>
    </subcellularLocation>
    <subcellularLocation>
        <location evidence="1">Nucleus</location>
    </subcellularLocation>
</comment>
<gene>
    <name evidence="9" type="ORF">PPL_04476</name>
</gene>
<dbReference type="Pfam" id="PF18808">
    <property type="entry name" value="Importin_rep_4"/>
    <property type="match status" value="1"/>
</dbReference>
<dbReference type="EMBL" id="ADBJ01000018">
    <property type="protein sequence ID" value="EFA82781.1"/>
    <property type="molecule type" value="Genomic_DNA"/>
</dbReference>
<feature type="domain" description="TOG" evidence="8">
    <location>
        <begin position="345"/>
        <end position="579"/>
    </location>
</feature>
<dbReference type="InterPro" id="IPR034085">
    <property type="entry name" value="TOG"/>
</dbReference>
<keyword evidence="4" id="KW-0963">Cytoplasm</keyword>
<dbReference type="GO" id="GO:0005737">
    <property type="term" value="C:cytoplasm"/>
    <property type="evidence" value="ECO:0007669"/>
    <property type="project" value="UniProtKB-SubCell"/>
</dbReference>
<evidence type="ECO:0000256" key="4">
    <source>
        <dbReference type="ARBA" id="ARBA00022490"/>
    </source>
</evidence>
<dbReference type="InterPro" id="IPR011989">
    <property type="entry name" value="ARM-like"/>
</dbReference>
<evidence type="ECO:0000256" key="1">
    <source>
        <dbReference type="ARBA" id="ARBA00004123"/>
    </source>
</evidence>
<dbReference type="GO" id="GO:0006606">
    <property type="term" value="P:protein import into nucleus"/>
    <property type="evidence" value="ECO:0007669"/>
    <property type="project" value="InterPro"/>
</dbReference>
<keyword evidence="6" id="KW-0653">Protein transport</keyword>
<dbReference type="InterPro" id="IPR016024">
    <property type="entry name" value="ARM-type_fold"/>
</dbReference>
<dbReference type="STRING" id="670386.D3B7N8"/>
<evidence type="ECO:0000313" key="10">
    <source>
        <dbReference type="Proteomes" id="UP000001396"/>
    </source>
</evidence>
<dbReference type="InterPro" id="IPR040122">
    <property type="entry name" value="Importin_beta"/>
</dbReference>
<comment type="caution">
    <text evidence="9">The sequence shown here is derived from an EMBL/GenBank/DDBJ whole genome shotgun (WGS) entry which is preliminary data.</text>
</comment>
<dbReference type="Pfam" id="PF13513">
    <property type="entry name" value="HEAT_EZ"/>
    <property type="match status" value="1"/>
</dbReference>
<reference evidence="9 10" key="1">
    <citation type="journal article" date="2011" name="Genome Res.">
        <title>Phylogeny-wide analysis of social amoeba genomes highlights ancient origins for complex intercellular communication.</title>
        <authorList>
            <person name="Heidel A.J."/>
            <person name="Lawal H.M."/>
            <person name="Felder M."/>
            <person name="Schilde C."/>
            <person name="Helps N.R."/>
            <person name="Tunggal B."/>
            <person name="Rivero F."/>
            <person name="John U."/>
            <person name="Schleicher M."/>
            <person name="Eichinger L."/>
            <person name="Platzer M."/>
            <person name="Noegel A.A."/>
            <person name="Schaap P."/>
            <person name="Gloeckner G."/>
        </authorList>
    </citation>
    <scope>NUCLEOTIDE SEQUENCE [LARGE SCALE GENOMIC DNA]</scope>
    <source>
        <strain evidence="10">ATCC 26659 / Pp 5 / PN500</strain>
    </source>
</reference>
<dbReference type="SUPFAM" id="SSF48371">
    <property type="entry name" value="ARM repeat"/>
    <property type="match status" value="2"/>
</dbReference>
<dbReference type="InParanoid" id="D3B7N8"/>
<dbReference type="FunCoup" id="D3B7N8">
    <property type="interactions" value="998"/>
</dbReference>
<dbReference type="Proteomes" id="UP000001396">
    <property type="component" value="Unassembled WGS sequence"/>
</dbReference>
<dbReference type="InterPro" id="IPR041653">
    <property type="entry name" value="Importin_rep_4"/>
</dbReference>
<name>D3B7N8_HETP5</name>
<accession>D3B7N8</accession>
<dbReference type="AlphaFoldDB" id="D3B7N8"/>
<evidence type="ECO:0000256" key="2">
    <source>
        <dbReference type="ARBA" id="ARBA00004496"/>
    </source>
</evidence>
<evidence type="ECO:0000313" key="9">
    <source>
        <dbReference type="EMBL" id="EFA82781.1"/>
    </source>
</evidence>
<evidence type="ECO:0000256" key="7">
    <source>
        <dbReference type="ARBA" id="ARBA00023242"/>
    </source>
</evidence>
<dbReference type="Pfam" id="PF25574">
    <property type="entry name" value="TPR_IMB1"/>
    <property type="match status" value="1"/>
</dbReference>
<keyword evidence="10" id="KW-1185">Reference proteome</keyword>
<evidence type="ECO:0000256" key="5">
    <source>
        <dbReference type="ARBA" id="ARBA00022737"/>
    </source>
</evidence>
<evidence type="ECO:0000256" key="6">
    <source>
        <dbReference type="ARBA" id="ARBA00022927"/>
    </source>
</evidence>
<dbReference type="GO" id="GO:0005634">
    <property type="term" value="C:nucleus"/>
    <property type="evidence" value="ECO:0007669"/>
    <property type="project" value="UniProtKB-SubCell"/>
</dbReference>
<organism evidence="9 10">
    <name type="scientific">Heterostelium pallidum (strain ATCC 26659 / Pp 5 / PN500)</name>
    <name type="common">Cellular slime mold</name>
    <name type="synonym">Polysphondylium pallidum</name>
    <dbReference type="NCBI Taxonomy" id="670386"/>
    <lineage>
        <taxon>Eukaryota</taxon>
        <taxon>Amoebozoa</taxon>
        <taxon>Evosea</taxon>
        <taxon>Eumycetozoa</taxon>
        <taxon>Dictyostelia</taxon>
        <taxon>Acytosteliales</taxon>
        <taxon>Acytosteliaceae</taxon>
        <taxon>Heterostelium</taxon>
    </lineage>
</organism>
<dbReference type="GeneID" id="31359963"/>
<keyword evidence="7" id="KW-0539">Nucleus</keyword>
<sequence>MDQIPQTFIDTIKALTHNDTNVIREAEAKFNTYKAQPDQLIGCLLFMMVNSTDLLLKEFSAVLVRPLLSPGDKNSLWEKISVSTQESVKVQLIELLKADISKTSRSKVVNIIASLSPTLISAGKWDLIPFLVEAAKSPVEQLRESAYLIVSKIVGEIAPIIKPHAVLFADLLKFGLNDNSVLVQTASLSAVSSFINIQEIDTTPFKPLLPLMITAITRAIEMNHEKNAQEAIVVFVIIAETKPNWFATNVDLVFRSFYDILISEMVEEETRHYALEFFMTLAQKRPSIFKKNPAYLDSIVNVLYKWTSEVDEIPLDKWNKSTEDGDDDNTNSSTAIDAFDRLASELPRQLTEITFSKYIPQLLKSQLWTERFSALMSIAMICEGAKKVISPNLQQVLQLIVPLVNDPVPRVRWCLFFCLGQMATDFGEELKKYYEDIFRVVGAGAGDQNPRVQGAVCLLLSTFLEDFEKKLIVPHINGLFTLIGSMLNSQYIYVAENALSAFSSIVECIDDDFKPYFDKFMAFLLDILQHKTTKPYRTLRGRAIEAISLIGLAVKKEVFAPHLHEIMKFISAQPPFESDDPQIDFFLRACTRFCQCLEKDFKPYVDYCMKPILNAIKADVEIVTTAYGDDYAEDSVADSSTIAVENKSLALSLLVIYTSVLGEELFAYVEPLTKELLSLIDYQFNEDIRANAVELIPYLFKVAEAHAKSSPNGVTEFNQKLFEIVIAKLSESVIAETLPEIISEKLKAIGEIVEMVGSKYMQPAQINGVFITIGKVLEVLDEYRNEAGYDEDEDDDDPSGNYEMQFIEDAYNSAAIAVGDVLISTKQNSVKHLQQTLLPDILERINDTDITSESVRSSMICIIDDLIEHGGNEAGQLYTHIIPPLIKLCFESKDAPVKHAAAFGLGAAAQYATQFFVPFIFDSLKAMHTCVYSPQQKATDEQRSASDNAISGIGRILAYCSQPLAPHMATVVPTWIACLPIEDDSESPIVVENLITVIKTNPSAITPNEYPNILKVFIIAQQKSYINADKVQDAKNIIISMKPYVDSVYAQLSGDDKKALELLCK</sequence>
<keyword evidence="3" id="KW-0813">Transport</keyword>